<evidence type="ECO:0000313" key="2">
    <source>
        <dbReference type="EMBL" id="MBB5704383.1"/>
    </source>
</evidence>
<dbReference type="EMBL" id="JACIJG010000029">
    <property type="protein sequence ID" value="MBB5704383.1"/>
    <property type="molecule type" value="Genomic_DNA"/>
</dbReference>
<protein>
    <submittedName>
        <fullName evidence="2">Putative membrane-anchored protein</fullName>
    </submittedName>
</protein>
<evidence type="ECO:0000313" key="3">
    <source>
        <dbReference type="Proteomes" id="UP000555546"/>
    </source>
</evidence>
<keyword evidence="1" id="KW-1133">Transmembrane helix</keyword>
<dbReference type="InterPro" id="IPR021830">
    <property type="entry name" value="DUF3422"/>
</dbReference>
<dbReference type="AlphaFoldDB" id="A0A7W9ENC0"/>
<keyword evidence="1" id="KW-0812">Transmembrane</keyword>
<sequence>MAPSPENSTQALSPHRDRAFVLGEVHARPFRPIETPARLIHFAFQSAGPDRDAERRMLSALCEEKGHAPVPSRAQHHRVSFENVHLRWERHNEFTTYCWYYKDPGPEVFSLAAASMALEMYALPQPGPHLVAVDLHVVEASSAPDLDVTFAKESLCVMTAEKGAVTVATDFRPDDHGFVKILLINTDVPAMRIGALAQRLLELETYRLLALLCLPEAQRLEPSIREIENALVEATQEMTGALTLEDNERLLDKLVVLAARLEAGAAKSLFRFGASRAYQNIVLGRINAIGFEAVPDRETFPAFLSRRMAPALQTCFSIEERQINLSRKLARATQLLRAKVDVAMEKQNRDILERMSERAQLQLRLQQTVEGLSIAAVSYYVVGLLGYTFKGVFHTLHFSNDELAMSILSPIAILAVALFVRHRTRHTHSAPKHPSRT</sequence>
<gene>
    <name evidence="2" type="ORF">FHS76_004300</name>
</gene>
<keyword evidence="1" id="KW-0472">Membrane</keyword>
<dbReference type="RefSeq" id="WP_183657736.1">
    <property type="nucleotide sequence ID" value="NZ_JACIJG010000029.1"/>
</dbReference>
<dbReference type="Proteomes" id="UP000555546">
    <property type="component" value="Unassembled WGS sequence"/>
</dbReference>
<evidence type="ECO:0000256" key="1">
    <source>
        <dbReference type="SAM" id="Phobius"/>
    </source>
</evidence>
<reference evidence="2 3" key="1">
    <citation type="submission" date="2020-08" db="EMBL/GenBank/DDBJ databases">
        <title>Genomic Encyclopedia of Type Strains, Phase IV (KMG-IV): sequencing the most valuable type-strain genomes for metagenomic binning, comparative biology and taxonomic classification.</title>
        <authorList>
            <person name="Goeker M."/>
        </authorList>
    </citation>
    <scope>NUCLEOTIDE SEQUENCE [LARGE SCALE GENOMIC DNA]</scope>
    <source>
        <strain evidence="2 3">DSM 26944</strain>
    </source>
</reference>
<accession>A0A7W9ENC0</accession>
<dbReference type="Pfam" id="PF11902">
    <property type="entry name" value="DUF3422"/>
    <property type="match status" value="1"/>
</dbReference>
<keyword evidence="3" id="KW-1185">Reference proteome</keyword>
<name>A0A7W9ENC0_9HYPH</name>
<feature type="transmembrane region" description="Helical" evidence="1">
    <location>
        <begin position="403"/>
        <end position="420"/>
    </location>
</feature>
<comment type="caution">
    <text evidence="2">The sequence shown here is derived from an EMBL/GenBank/DDBJ whole genome shotgun (WGS) entry which is preliminary data.</text>
</comment>
<organism evidence="2 3">
    <name type="scientific">Brucella daejeonensis</name>
    <dbReference type="NCBI Taxonomy" id="659015"/>
    <lineage>
        <taxon>Bacteria</taxon>
        <taxon>Pseudomonadati</taxon>
        <taxon>Pseudomonadota</taxon>
        <taxon>Alphaproteobacteria</taxon>
        <taxon>Hyphomicrobiales</taxon>
        <taxon>Brucellaceae</taxon>
        <taxon>Brucella/Ochrobactrum group</taxon>
        <taxon>Brucella</taxon>
    </lineage>
</organism>
<proteinExistence type="predicted"/>